<feature type="domain" description="Hda lid" evidence="1">
    <location>
        <begin position="164"/>
        <end position="219"/>
    </location>
</feature>
<dbReference type="InterPro" id="IPR055199">
    <property type="entry name" value="Hda_lid"/>
</dbReference>
<evidence type="ECO:0000313" key="3">
    <source>
        <dbReference type="Proteomes" id="UP000305888"/>
    </source>
</evidence>
<dbReference type="SUPFAM" id="SSF52540">
    <property type="entry name" value="P-loop containing nucleoside triphosphate hydrolases"/>
    <property type="match status" value="1"/>
</dbReference>
<organism evidence="2 3">
    <name type="scientific">Paroceanicella profunda</name>
    <dbReference type="NCBI Taxonomy" id="2579971"/>
    <lineage>
        <taxon>Bacteria</taxon>
        <taxon>Pseudomonadati</taxon>
        <taxon>Pseudomonadota</taxon>
        <taxon>Alphaproteobacteria</taxon>
        <taxon>Rhodobacterales</taxon>
        <taxon>Paracoccaceae</taxon>
        <taxon>Paroceanicella</taxon>
    </lineage>
</organism>
<dbReference type="Gene3D" id="1.10.8.60">
    <property type="match status" value="1"/>
</dbReference>
<dbReference type="InterPro" id="IPR027417">
    <property type="entry name" value="P-loop_NTPase"/>
</dbReference>
<reference evidence="2 3" key="1">
    <citation type="submission" date="2019-06" db="EMBL/GenBank/DDBJ databases">
        <title>Genome sequence of Rhodobacteraceae bacterium D4M1.</title>
        <authorList>
            <person name="Cao J."/>
        </authorList>
    </citation>
    <scope>NUCLEOTIDE SEQUENCE [LARGE SCALE GENOMIC DNA]</scope>
    <source>
        <strain evidence="2 3">D4M1</strain>
    </source>
</reference>
<dbReference type="GO" id="GO:0003688">
    <property type="term" value="F:DNA replication origin binding"/>
    <property type="evidence" value="ECO:0007669"/>
    <property type="project" value="TreeGrafter"/>
</dbReference>
<keyword evidence="3" id="KW-1185">Reference proteome</keyword>
<dbReference type="RefSeq" id="WP_138572823.1">
    <property type="nucleotide sequence ID" value="NZ_CP040818.1"/>
</dbReference>
<dbReference type="AlphaFoldDB" id="A0A5B8FV10"/>
<protein>
    <submittedName>
        <fullName evidence="2">Chromosomal replication initiator DnaA</fullName>
    </submittedName>
</protein>
<dbReference type="Gene3D" id="3.40.50.300">
    <property type="entry name" value="P-loop containing nucleotide triphosphate hydrolases"/>
    <property type="match status" value="1"/>
</dbReference>
<dbReference type="KEGG" id="ppru:FDP22_10760"/>
<accession>A0A5B8FV10</accession>
<dbReference type="Proteomes" id="UP000305888">
    <property type="component" value="Chromosome"/>
</dbReference>
<dbReference type="OrthoDB" id="7390113at2"/>
<dbReference type="Pfam" id="PF22688">
    <property type="entry name" value="Hda_lid"/>
    <property type="match status" value="1"/>
</dbReference>
<evidence type="ECO:0000259" key="1">
    <source>
        <dbReference type="Pfam" id="PF22688"/>
    </source>
</evidence>
<dbReference type="PANTHER" id="PTHR30050:SF5">
    <property type="entry name" value="DNAA REGULATORY INACTIVATOR HDA"/>
    <property type="match status" value="1"/>
</dbReference>
<evidence type="ECO:0000313" key="2">
    <source>
        <dbReference type="EMBL" id="QDL92215.1"/>
    </source>
</evidence>
<dbReference type="EMBL" id="CP040818">
    <property type="protein sequence ID" value="QDL92215.1"/>
    <property type="molecule type" value="Genomic_DNA"/>
</dbReference>
<dbReference type="GO" id="GO:0005886">
    <property type="term" value="C:plasma membrane"/>
    <property type="evidence" value="ECO:0007669"/>
    <property type="project" value="TreeGrafter"/>
</dbReference>
<name>A0A5B8FV10_9RHOB</name>
<dbReference type="PANTHER" id="PTHR30050">
    <property type="entry name" value="CHROMOSOMAL REPLICATION INITIATOR PROTEIN DNAA"/>
    <property type="match status" value="1"/>
</dbReference>
<gene>
    <name evidence="2" type="ORF">FDP22_10760</name>
</gene>
<dbReference type="GO" id="GO:0006270">
    <property type="term" value="P:DNA replication initiation"/>
    <property type="evidence" value="ECO:0007669"/>
    <property type="project" value="TreeGrafter"/>
</dbReference>
<sequence>MTQLIFDLPSRAARDREAFFVSPANADALGAIDLWAAWAQGRLALVGPEQSGKTHLAQVWAGDLGARVCEAEALTEALVPELVDAPLVLENADAAVPGRPQREAALFHLLNAMTEARRPILVTARRAPARWEVSLPDLASRLGAMQVAQIHAPDDALLAALLVKLFDDRQLAVPPELIPYLVTRMERSAREAAALVARLDAEALAAKKSLTPAFAKRILGW</sequence>
<proteinExistence type="predicted"/>